<dbReference type="AlphaFoldDB" id="A0A915EPN3"/>
<dbReference type="WBParaSite" id="jg9065">
    <property type="protein sequence ID" value="jg9065"/>
    <property type="gene ID" value="jg9065"/>
</dbReference>
<evidence type="ECO:0000313" key="1">
    <source>
        <dbReference type="Proteomes" id="UP000887574"/>
    </source>
</evidence>
<organism evidence="1 2">
    <name type="scientific">Ditylenchus dipsaci</name>
    <dbReference type="NCBI Taxonomy" id="166011"/>
    <lineage>
        <taxon>Eukaryota</taxon>
        <taxon>Metazoa</taxon>
        <taxon>Ecdysozoa</taxon>
        <taxon>Nematoda</taxon>
        <taxon>Chromadorea</taxon>
        <taxon>Rhabditida</taxon>
        <taxon>Tylenchina</taxon>
        <taxon>Tylenchomorpha</taxon>
        <taxon>Sphaerularioidea</taxon>
        <taxon>Anguinidae</taxon>
        <taxon>Anguininae</taxon>
        <taxon>Ditylenchus</taxon>
    </lineage>
</organism>
<sequence>MPYEQLLGARAEKAEDKKTTTMKGVPLLLVVEHLTPDRLVYDPSVGRSSQPLSLIRPSIHSSRVRTPLPLASF</sequence>
<accession>A0A915EPN3</accession>
<protein>
    <submittedName>
        <fullName evidence="2">Uncharacterized protein</fullName>
    </submittedName>
</protein>
<proteinExistence type="predicted"/>
<dbReference type="Proteomes" id="UP000887574">
    <property type="component" value="Unplaced"/>
</dbReference>
<name>A0A915EPN3_9BILA</name>
<evidence type="ECO:0000313" key="2">
    <source>
        <dbReference type="WBParaSite" id="jg9065"/>
    </source>
</evidence>
<keyword evidence="1" id="KW-1185">Reference proteome</keyword>
<reference evidence="2" key="1">
    <citation type="submission" date="2022-11" db="UniProtKB">
        <authorList>
            <consortium name="WormBaseParasite"/>
        </authorList>
    </citation>
    <scope>IDENTIFICATION</scope>
</reference>